<dbReference type="PANTHER" id="PTHR47918:SF1">
    <property type="entry name" value="DNA-BINDING PROTEIN FIS"/>
    <property type="match status" value="1"/>
</dbReference>
<sequence length="97" mass="10918">MLPPTEPTAFSLESSHCSLREAVERAMANYFADVDDEGMISDLYELVLSEVEAPLLQAVLKHTDGNRSRASTMLGLNRGTLRKKLKQHGLLDYNQRR</sequence>
<organism evidence="2 3">
    <name type="scientific">Pseudohongiella acticola</name>
    <dbReference type="NCBI Taxonomy" id="1524254"/>
    <lineage>
        <taxon>Bacteria</taxon>
        <taxon>Pseudomonadati</taxon>
        <taxon>Pseudomonadota</taxon>
        <taxon>Gammaproteobacteria</taxon>
        <taxon>Pseudomonadales</taxon>
        <taxon>Pseudohongiellaceae</taxon>
        <taxon>Pseudohongiella</taxon>
    </lineage>
</organism>
<keyword evidence="3" id="KW-1185">Reference proteome</keyword>
<protein>
    <recommendedName>
        <fullName evidence="1">DNA binding HTH domain-containing protein</fullName>
    </recommendedName>
</protein>
<dbReference type="Proteomes" id="UP000175669">
    <property type="component" value="Unassembled WGS sequence"/>
</dbReference>
<dbReference type="PANTHER" id="PTHR47918">
    <property type="entry name" value="DNA-BINDING PROTEIN FIS"/>
    <property type="match status" value="1"/>
</dbReference>
<dbReference type="SUPFAM" id="SSF46689">
    <property type="entry name" value="Homeodomain-like"/>
    <property type="match status" value="1"/>
</dbReference>
<dbReference type="GO" id="GO:0043565">
    <property type="term" value="F:sequence-specific DNA binding"/>
    <property type="evidence" value="ECO:0007669"/>
    <property type="project" value="InterPro"/>
</dbReference>
<evidence type="ECO:0000313" key="2">
    <source>
        <dbReference type="EMBL" id="OFE13982.1"/>
    </source>
</evidence>
<evidence type="ECO:0000313" key="3">
    <source>
        <dbReference type="Proteomes" id="UP000175669"/>
    </source>
</evidence>
<dbReference type="EMBL" id="MASR01000001">
    <property type="protein sequence ID" value="OFE13982.1"/>
    <property type="molecule type" value="Genomic_DNA"/>
</dbReference>
<reference evidence="3" key="1">
    <citation type="submission" date="2016-07" db="EMBL/GenBank/DDBJ databases">
        <authorList>
            <person name="Florea S."/>
            <person name="Webb J.S."/>
            <person name="Jaromczyk J."/>
            <person name="Schardl C.L."/>
        </authorList>
    </citation>
    <scope>NUCLEOTIDE SEQUENCE [LARGE SCALE GENOMIC DNA]</scope>
    <source>
        <strain evidence="3">KCTC 42131</strain>
    </source>
</reference>
<dbReference type="PRINTS" id="PR01590">
    <property type="entry name" value="HTHFIS"/>
</dbReference>
<dbReference type="InterPro" id="IPR050207">
    <property type="entry name" value="Trans_regulatory_Fis"/>
</dbReference>
<dbReference type="NCBIfam" id="NF001659">
    <property type="entry name" value="PRK00430.1"/>
    <property type="match status" value="1"/>
</dbReference>
<dbReference type="AlphaFoldDB" id="A0A1E8CP01"/>
<comment type="caution">
    <text evidence="2">The sequence shown here is derived from an EMBL/GenBank/DDBJ whole genome shotgun (WGS) entry which is preliminary data.</text>
</comment>
<dbReference type="InterPro" id="IPR002197">
    <property type="entry name" value="HTH_Fis"/>
</dbReference>
<dbReference type="STRING" id="1524254.PHACT_06700"/>
<dbReference type="InterPro" id="IPR009057">
    <property type="entry name" value="Homeodomain-like_sf"/>
</dbReference>
<accession>A0A1E8CP01</accession>
<dbReference type="Pfam" id="PF02954">
    <property type="entry name" value="HTH_8"/>
    <property type="match status" value="1"/>
</dbReference>
<feature type="domain" description="DNA binding HTH" evidence="1">
    <location>
        <begin position="48"/>
        <end position="87"/>
    </location>
</feature>
<gene>
    <name evidence="2" type="ORF">PHACT_06700</name>
</gene>
<proteinExistence type="predicted"/>
<evidence type="ECO:0000259" key="1">
    <source>
        <dbReference type="Pfam" id="PF02954"/>
    </source>
</evidence>
<name>A0A1E8CP01_9GAMM</name>
<dbReference type="Gene3D" id="1.10.10.60">
    <property type="entry name" value="Homeodomain-like"/>
    <property type="match status" value="1"/>
</dbReference>